<dbReference type="Proteomes" id="UP001344447">
    <property type="component" value="Unassembled WGS sequence"/>
</dbReference>
<dbReference type="InterPro" id="IPR025197">
    <property type="entry name" value="DUF4116"/>
</dbReference>
<feature type="domain" description="DUF4116" evidence="2">
    <location>
        <begin position="748"/>
        <end position="792"/>
    </location>
</feature>
<name>A0AAN7TRT1_9MYCE</name>
<gene>
    <name evidence="3" type="ORF">RB653_009735</name>
</gene>
<evidence type="ECO:0000259" key="2">
    <source>
        <dbReference type="Pfam" id="PF13475"/>
    </source>
</evidence>
<organism evidence="3 4">
    <name type="scientific">Dictyostelium firmibasis</name>
    <dbReference type="NCBI Taxonomy" id="79012"/>
    <lineage>
        <taxon>Eukaryota</taxon>
        <taxon>Amoebozoa</taxon>
        <taxon>Evosea</taxon>
        <taxon>Eumycetozoa</taxon>
        <taxon>Dictyostelia</taxon>
        <taxon>Dictyosteliales</taxon>
        <taxon>Dictyosteliaceae</taxon>
        <taxon>Dictyostelium</taxon>
    </lineage>
</organism>
<sequence length="840" mass="96914">MNTTVNNNSNDQSYGSSSTDNNTNLMDIRMKSIEDQINKLTLTFSRYVKEPITFNNNISKNQENNNNSDIENEDNDDDSNNDVDIPTEYQLSDLLFNEYKHLLNNQGLLVEEQCILKKNDISDFNKTFCFPSNFQVNVAPFGTPDGITASSHLKNNDSDLFIVEKRINDILKPILLISNMLSSTDNSEVDTELLSYLADSILLTINAQASLSRVRRNNISKEIYGSEVVQPIKIKDTPKLFDETETDCIRKLSKVIRKNNETKQSLSKNLIEKWNRADKTLQAHLAERIISIDSDFCAYHKKDDIANILKECQGIKVEVQYKDTTYSIPANIFLQVPTFYISLVRKFGNSTWTFSNNSIQFDCANLSETEEIKDQWSPFLSLLSNVSKSEELSIEDFFLISWCSNYSDYEALKSYSISEIASKSIQSEDERNSVETGLFYLISYPSLNFGNLPTILLRKCVEYHLNKEVDQEDPDTFITNMDTRYSNFCETNEIAVGENANFFDFNKIQTLLVKKISENLKVFIQKLPIQTLYIEDGETTLSSILPLFTEGRPISIKIGNFTFFSKEDIEKVIEFTFNTISDIKADSPLFLIVGYGVNEYNDLPRAIQRNQFLINALIDANKLDINSVLTDDLLLLEIAKNGSKKKQDKTQSFEELLLTDNIVEDRVTNSLSRVEANIQKNWKLLQDANPHLQNYPPLIIKAFFKDYRALQFASNEIKNSEELFHFFIRENYRSFEYAGDNIKNNEFICKEVFEKDAAMFQYAGSEIRSNRDICLPIVQKNWQQYKYLEDPLKEDKELYKSAFSQSWMAFRYAEAEIKKNKEKCLEAINKSWRILVLMVA</sequence>
<proteinExistence type="predicted"/>
<dbReference type="AlphaFoldDB" id="A0AAN7TRT1"/>
<evidence type="ECO:0000313" key="4">
    <source>
        <dbReference type="Proteomes" id="UP001344447"/>
    </source>
</evidence>
<keyword evidence="4" id="KW-1185">Reference proteome</keyword>
<comment type="caution">
    <text evidence="3">The sequence shown here is derived from an EMBL/GenBank/DDBJ whole genome shotgun (WGS) entry which is preliminary data.</text>
</comment>
<accession>A0AAN7TRT1</accession>
<evidence type="ECO:0000313" key="3">
    <source>
        <dbReference type="EMBL" id="KAK5574482.1"/>
    </source>
</evidence>
<evidence type="ECO:0000256" key="1">
    <source>
        <dbReference type="SAM" id="MobiDB-lite"/>
    </source>
</evidence>
<feature type="compositionally biased region" description="Low complexity" evidence="1">
    <location>
        <begin position="57"/>
        <end position="69"/>
    </location>
</feature>
<protein>
    <recommendedName>
        <fullName evidence="2">DUF4116 domain-containing protein</fullName>
    </recommendedName>
</protein>
<dbReference type="EMBL" id="JAVFKY010000006">
    <property type="protein sequence ID" value="KAK5574482.1"/>
    <property type="molecule type" value="Genomic_DNA"/>
</dbReference>
<reference evidence="3 4" key="1">
    <citation type="submission" date="2023-11" db="EMBL/GenBank/DDBJ databases">
        <title>Dfirmibasis_genome.</title>
        <authorList>
            <person name="Edelbroek B."/>
            <person name="Kjellin J."/>
            <person name="Jerlstrom-Hultqvist J."/>
            <person name="Soderbom F."/>
        </authorList>
    </citation>
    <scope>NUCLEOTIDE SEQUENCE [LARGE SCALE GENOMIC DNA]</scope>
    <source>
        <strain evidence="3 4">TNS-C-14</strain>
    </source>
</reference>
<feature type="compositionally biased region" description="Acidic residues" evidence="1">
    <location>
        <begin position="70"/>
        <end position="81"/>
    </location>
</feature>
<dbReference type="Pfam" id="PF13475">
    <property type="entry name" value="DUF4116"/>
    <property type="match status" value="1"/>
</dbReference>
<feature type="region of interest" description="Disordered" evidence="1">
    <location>
        <begin position="57"/>
        <end position="84"/>
    </location>
</feature>
<feature type="region of interest" description="Disordered" evidence="1">
    <location>
        <begin position="1"/>
        <end position="23"/>
    </location>
</feature>